<feature type="region of interest" description="Disordered" evidence="2">
    <location>
        <begin position="577"/>
        <end position="618"/>
    </location>
</feature>
<dbReference type="SMART" id="SM01007">
    <property type="entry name" value="Aldolase_II"/>
    <property type="match status" value="1"/>
</dbReference>
<evidence type="ECO:0000259" key="3">
    <source>
        <dbReference type="SMART" id="SM01007"/>
    </source>
</evidence>
<dbReference type="Pfam" id="PF00596">
    <property type="entry name" value="Aldolase_II"/>
    <property type="match status" value="1"/>
</dbReference>
<comment type="similarity">
    <text evidence="1">Belongs to the aldolase class II family. Adducin subfamily.</text>
</comment>
<dbReference type="PANTHER" id="PTHR10672:SF3">
    <property type="entry name" value="PROTEIN HU-LI TAI SHAO"/>
    <property type="match status" value="1"/>
</dbReference>
<feature type="region of interest" description="Disordered" evidence="2">
    <location>
        <begin position="1508"/>
        <end position="1547"/>
    </location>
</feature>
<dbReference type="Gene3D" id="3.40.225.10">
    <property type="entry name" value="Class II aldolase/adducin N-terminal domain"/>
    <property type="match status" value="1"/>
</dbReference>
<feature type="compositionally biased region" description="Basic and acidic residues" evidence="2">
    <location>
        <begin position="1826"/>
        <end position="1838"/>
    </location>
</feature>
<gene>
    <name evidence="4" type="ORF">APLA_LOCUS5319</name>
</gene>
<name>A0A8S0ZFH0_ARCPL</name>
<feature type="region of interest" description="Disordered" evidence="2">
    <location>
        <begin position="1825"/>
        <end position="1893"/>
    </location>
</feature>
<dbReference type="SUPFAM" id="SSF53639">
    <property type="entry name" value="AraD/HMP-PK domain-like"/>
    <property type="match status" value="1"/>
</dbReference>
<dbReference type="OrthoDB" id="333551at2759"/>
<sequence>MAETDTETLPNGTGAISNEEEEERLRQRPADIDADVREMERRKRVEALMSSKLFREELERVLDAQMHEGNDAPLLQRIREMVGGRLHTGSLRGPACVLPINDIRGIEGVGYEKGEKILRCKLAAVYRLVDLFGWTQTGITGQITARLNTAVESVLTTPRGLLPHEVTASSLVKVDMQGAVQDQGTTNFPVNVEGFSLHASVHAARPDVRCVVHVRAPAALAVSATRRGLLPLCGEAALLGDIAYHRVPNGILDNEERDKLVRALGPSAKVLMLTSAGALCCGATLEEAFFQARNLTAACDVQLKLASVPLDELALIDEETRRQMYEASRKPPSDAGKWRVGGEEFEALMRMLDNAGFRTGYIYRHPLIKNDVPRPKNDVEVPPAVSSLGYLLEEEELYKQGIWKKGQGKTGERTRWLNSPNVYQKVEVLETGTTDPKKITKWVDANNEEWVQDSSPAHSSTPVKIDTLQFVPKNTNPKEFKQLQQQIKEYRRADKISAGPQSHILEGVTWDEASKLIGEDAANTHTGDHVVLMGAASKGIIQRGYQHNATVYSAPYARNPFDHVTDNEIDEYKRTVERKQRPGDYDTDLSESEALSAAQVTSPASAPSETEEESRDEHRVLRIETKQAPVRSQPEVVLSDVDTTDFLNSERAHADRTKVVHQQVVHRDPNLLSDDEVFLDSPASPLTSSGMTSPLSHVIVRAMPRDPQLMSDDERVFFSNEPRPAVQGPVVVRAHHAAVQQTVSRGKTEDKEALSTNKRSKHDYSRISNFENIVKSFDTPPKVPKCKVSLSTRLGHHELGHASSRSSLHSIPSIEWDARCKSDGVLKTRSLSRQKSGTGKLYRTQSYSGFINSYIKDPEPNHYHLPRCNSCGTTNLSYTWELSKEEKTLKPKASSIFRSVDNIHQKCAEEIDKSVCTHVKVQEKFVPVFKVDKKDGEFVESQEFNEDNYIEDIGHSFSSENQTVIEKDESHNPPLHTIERTVPGDDASLKPTVHIDTIEDANATIESTEGEYHSFTDLEESYESPVKELVEKDIRDYSVPINFYCEDYKTNDDKRSPLKTKNVLEPILEESKSSYGDECNTSQNDKKDVIETSLTAVLAASLTESDYEVEISNVDIEKIASQIETECVEQLSKDVNVTERDIDDVHINDEPNLYPIPEQEINNDINGDIKVVLENEVFVDIGRQVSLASTMSSNDRVSFDSTAEFEKYEVVAEIIAIIINRIEIMLPAVKVTPEINDVQDEEAIETFSIAKIIEDIEQNVHLNDTILTEVSDTDFVQTNKVVESIVYYIFDRVMFVSREKSRTNKKNEKKVITVVDSEDILYTAKYVWLDCNEEEEILNIEPIQIEQVELNILQQSQQTDTAFNVCSNIDFNFKENNFTLENCRDAKNVVSQTDNENINTAQSGFNSEILNNEGDTKDMIIKNTNNTEIPIDDLETNDFGNKIDYQVKESIPRTTDNIFDGSCVPNNAIDKSEEVNRGYTMDVDENLNETFIYSSAMNNAFLEEVSQDEEFLSRTDLENTDLDMSEKRRHEDNLQNQDIPKSLNDNPQQISYEENINENRESLTHLIDHEQEYYCYENPALSLDEEPIYGDDDHDLSALETSYQTSDAYFTPPSCIDDPQKISSSKALSRSSSPNITPIFELEDSPIKSHLKLRHSLDNTVSPFIRKQNVISIKQTENSGGVKFWISFDDKLVENEKRSSRAIKSVDDTLPSFISIDMDDGKQKDFAEKGLTKRSSVLLNDYKEEFYGSPGKSIDFAACDSVMESRLPNDCEIQKVENVETVPQKRLLYEVHRKPSKRQYSSWPPYEDTLFYKIISQFRMSESFDPSEHTVNGDHSDAHQSTFSHSSKEGSPSKEVSTEDSPKKDKKKKKGLRTPSFLKKKKEKKKSSTPQPA</sequence>
<dbReference type="InterPro" id="IPR036409">
    <property type="entry name" value="Aldolase_II/adducin_N_sf"/>
</dbReference>
<feature type="compositionally biased region" description="Basic and acidic residues" evidence="2">
    <location>
        <begin position="1524"/>
        <end position="1533"/>
    </location>
</feature>
<dbReference type="GO" id="GO:0051015">
    <property type="term" value="F:actin filament binding"/>
    <property type="evidence" value="ECO:0007669"/>
    <property type="project" value="TreeGrafter"/>
</dbReference>
<dbReference type="Proteomes" id="UP000494256">
    <property type="component" value="Unassembled WGS sequence"/>
</dbReference>
<dbReference type="InterPro" id="IPR051017">
    <property type="entry name" value="Aldolase-II_Adducin_sf"/>
</dbReference>
<dbReference type="GO" id="GO:0005856">
    <property type="term" value="C:cytoskeleton"/>
    <property type="evidence" value="ECO:0007669"/>
    <property type="project" value="TreeGrafter"/>
</dbReference>
<dbReference type="InterPro" id="IPR001303">
    <property type="entry name" value="Aldolase_II/adducin_N"/>
</dbReference>
<evidence type="ECO:0000256" key="2">
    <source>
        <dbReference type="SAM" id="MobiDB-lite"/>
    </source>
</evidence>
<dbReference type="PANTHER" id="PTHR10672">
    <property type="entry name" value="ADDUCIN"/>
    <property type="match status" value="1"/>
</dbReference>
<feature type="domain" description="Class II aldolase/adducin N-terminal" evidence="3">
    <location>
        <begin position="120"/>
        <end position="303"/>
    </location>
</feature>
<evidence type="ECO:0000313" key="5">
    <source>
        <dbReference type="Proteomes" id="UP000494256"/>
    </source>
</evidence>
<feature type="region of interest" description="Disordered" evidence="2">
    <location>
        <begin position="740"/>
        <end position="762"/>
    </location>
</feature>
<comment type="caution">
    <text evidence="4">The sequence shown here is derived from an EMBL/GenBank/DDBJ whole genome shotgun (WGS) entry which is preliminary data.</text>
</comment>
<evidence type="ECO:0000313" key="4">
    <source>
        <dbReference type="EMBL" id="CAB3231802.1"/>
    </source>
</evidence>
<feature type="compositionally biased region" description="Basic and acidic residues" evidence="2">
    <location>
        <begin position="23"/>
        <end position="32"/>
    </location>
</feature>
<feature type="compositionally biased region" description="Basic residues" evidence="2">
    <location>
        <begin position="1864"/>
        <end position="1887"/>
    </location>
</feature>
<evidence type="ECO:0000256" key="1">
    <source>
        <dbReference type="ARBA" id="ARBA00006274"/>
    </source>
</evidence>
<feature type="region of interest" description="Disordered" evidence="2">
    <location>
        <begin position="1"/>
        <end position="32"/>
    </location>
</feature>
<feature type="compositionally biased region" description="Basic and acidic residues" evidence="2">
    <location>
        <begin position="1846"/>
        <end position="1863"/>
    </location>
</feature>
<accession>A0A8S0ZFH0</accession>
<dbReference type="GO" id="GO:0005886">
    <property type="term" value="C:plasma membrane"/>
    <property type="evidence" value="ECO:0007669"/>
    <property type="project" value="UniProtKB-SubCell"/>
</dbReference>
<feature type="compositionally biased region" description="Polar residues" evidence="2">
    <location>
        <begin position="1534"/>
        <end position="1547"/>
    </location>
</feature>
<dbReference type="EMBL" id="CADEBD010000289">
    <property type="protein sequence ID" value="CAB3231802.1"/>
    <property type="molecule type" value="Genomic_DNA"/>
</dbReference>
<organism evidence="4 5">
    <name type="scientific">Arctia plantaginis</name>
    <name type="common">Wood tiger moth</name>
    <name type="synonym">Phalaena plantaginis</name>
    <dbReference type="NCBI Taxonomy" id="874455"/>
    <lineage>
        <taxon>Eukaryota</taxon>
        <taxon>Metazoa</taxon>
        <taxon>Ecdysozoa</taxon>
        <taxon>Arthropoda</taxon>
        <taxon>Hexapoda</taxon>
        <taxon>Insecta</taxon>
        <taxon>Pterygota</taxon>
        <taxon>Neoptera</taxon>
        <taxon>Endopterygota</taxon>
        <taxon>Lepidoptera</taxon>
        <taxon>Glossata</taxon>
        <taxon>Ditrysia</taxon>
        <taxon>Noctuoidea</taxon>
        <taxon>Erebidae</taxon>
        <taxon>Arctiinae</taxon>
        <taxon>Arctia</taxon>
    </lineage>
</organism>
<reference evidence="4 5" key="1">
    <citation type="submission" date="2020-04" db="EMBL/GenBank/DDBJ databases">
        <authorList>
            <person name="Wallbank WR R."/>
            <person name="Pardo Diaz C."/>
            <person name="Kozak K."/>
            <person name="Martin S."/>
            <person name="Jiggins C."/>
            <person name="Moest M."/>
            <person name="Warren A I."/>
            <person name="Byers J.R.P. K."/>
            <person name="Montejo-Kovacevich G."/>
            <person name="Yen C E."/>
        </authorList>
    </citation>
    <scope>NUCLEOTIDE SEQUENCE [LARGE SCALE GENOMIC DNA]</scope>
</reference>
<dbReference type="GO" id="GO:0014069">
    <property type="term" value="C:postsynaptic density"/>
    <property type="evidence" value="ECO:0007669"/>
    <property type="project" value="TreeGrafter"/>
</dbReference>
<feature type="compositionally biased region" description="Polar residues" evidence="2">
    <location>
        <begin position="7"/>
        <end position="16"/>
    </location>
</feature>
<proteinExistence type="inferred from homology"/>
<protein>
    <recommendedName>
        <fullName evidence="3">Class II aldolase/adducin N-terminal domain-containing protein</fullName>
    </recommendedName>
</protein>